<proteinExistence type="predicted"/>
<feature type="region of interest" description="Disordered" evidence="1">
    <location>
        <begin position="1"/>
        <end position="49"/>
    </location>
</feature>
<gene>
    <name evidence="2" type="ORF">METZ01_LOCUS54316</name>
</gene>
<dbReference type="EMBL" id="UINC01002906">
    <property type="protein sequence ID" value="SVA01462.1"/>
    <property type="molecule type" value="Genomic_DNA"/>
</dbReference>
<accession>A0A381SBJ7</accession>
<evidence type="ECO:0000313" key="2">
    <source>
        <dbReference type="EMBL" id="SVA01462.1"/>
    </source>
</evidence>
<organism evidence="2">
    <name type="scientific">marine metagenome</name>
    <dbReference type="NCBI Taxonomy" id="408172"/>
    <lineage>
        <taxon>unclassified sequences</taxon>
        <taxon>metagenomes</taxon>
        <taxon>ecological metagenomes</taxon>
    </lineage>
</organism>
<dbReference type="AlphaFoldDB" id="A0A381SBJ7"/>
<evidence type="ECO:0000256" key="1">
    <source>
        <dbReference type="SAM" id="MobiDB-lite"/>
    </source>
</evidence>
<sequence>MSSLWTPGGEHPVDPKTGEHQPSEEPQSASVPDLESLSPEEQSQAEALAREMAAVREQLASTPAALVVANHLMGLYELAAIHLSQQPANMGEASVAIDALGAVVEALPDRLGEAEGTLRDALHQIRLAYVQVGQQADDGPGETEPDND</sequence>
<name>A0A381SBJ7_9ZZZZ</name>
<protein>
    <recommendedName>
        <fullName evidence="3">DUF1844 domain-containing protein</fullName>
    </recommendedName>
</protein>
<reference evidence="2" key="1">
    <citation type="submission" date="2018-05" db="EMBL/GenBank/DDBJ databases">
        <authorList>
            <person name="Lanie J.A."/>
            <person name="Ng W.-L."/>
            <person name="Kazmierczak K.M."/>
            <person name="Andrzejewski T.M."/>
            <person name="Davidsen T.M."/>
            <person name="Wayne K.J."/>
            <person name="Tettelin H."/>
            <person name="Glass J.I."/>
            <person name="Rusch D."/>
            <person name="Podicherti R."/>
            <person name="Tsui H.-C.T."/>
            <person name="Winkler M.E."/>
        </authorList>
    </citation>
    <scope>NUCLEOTIDE SEQUENCE</scope>
</reference>
<evidence type="ECO:0008006" key="3">
    <source>
        <dbReference type="Google" id="ProtNLM"/>
    </source>
</evidence>
<feature type="compositionally biased region" description="Basic and acidic residues" evidence="1">
    <location>
        <begin position="11"/>
        <end position="23"/>
    </location>
</feature>